<gene>
    <name evidence="2" type="ORF">SAMN02787118_13461</name>
</gene>
<dbReference type="Pfam" id="PF12831">
    <property type="entry name" value="FAD_oxidored"/>
    <property type="match status" value="1"/>
</dbReference>
<evidence type="ECO:0000313" key="2">
    <source>
        <dbReference type="EMBL" id="SFG94805.1"/>
    </source>
</evidence>
<dbReference type="PANTHER" id="PTHR42716">
    <property type="entry name" value="L-ASPARTATE OXIDASE"/>
    <property type="match status" value="1"/>
</dbReference>
<dbReference type="GO" id="GO:0008734">
    <property type="term" value="F:L-aspartate oxidase activity"/>
    <property type="evidence" value="ECO:0007669"/>
    <property type="project" value="InterPro"/>
</dbReference>
<dbReference type="InterPro" id="IPR005288">
    <property type="entry name" value="NadB"/>
</dbReference>
<reference evidence="2 3" key="1">
    <citation type="submission" date="2016-10" db="EMBL/GenBank/DDBJ databases">
        <authorList>
            <person name="de Groot N.N."/>
        </authorList>
    </citation>
    <scope>NUCLEOTIDE SEQUENCE [LARGE SCALE GENOMIC DNA]</scope>
    <source>
        <strain evidence="2 3">OK461</strain>
    </source>
</reference>
<sequence length="178" mass="19264">MPEADILVVGGGLGGVAAALAACRAGRNVVLAEETDWIGGQLTSQAVPPDEHPWVERFGTTASYRRLREAIRRYYRHWYPLRAEALSLTDLNPGAGRVSKLCHEPRAALAVLEGMLALHRAAGRLTVLTEHRPISAESGNDVLRSVTCGTYVTERVAPSQRVTSWTPPRPANSSTSRA</sequence>
<dbReference type="GO" id="GO:0009435">
    <property type="term" value="P:NAD+ biosynthetic process"/>
    <property type="evidence" value="ECO:0007669"/>
    <property type="project" value="InterPro"/>
</dbReference>
<dbReference type="EMBL" id="FONR01000034">
    <property type="protein sequence ID" value="SFG94805.1"/>
    <property type="molecule type" value="Genomic_DNA"/>
</dbReference>
<dbReference type="Gene3D" id="3.50.50.60">
    <property type="entry name" value="FAD/NAD(P)-binding domain"/>
    <property type="match status" value="1"/>
</dbReference>
<dbReference type="PANTHER" id="PTHR42716:SF1">
    <property type="entry name" value="SLL0471 PROTEIN"/>
    <property type="match status" value="1"/>
</dbReference>
<feature type="compositionally biased region" description="Polar residues" evidence="1">
    <location>
        <begin position="160"/>
        <end position="178"/>
    </location>
</feature>
<feature type="region of interest" description="Disordered" evidence="1">
    <location>
        <begin position="159"/>
        <end position="178"/>
    </location>
</feature>
<organism evidence="2 3">
    <name type="scientific">Streptomyces mirabilis</name>
    <dbReference type="NCBI Taxonomy" id="68239"/>
    <lineage>
        <taxon>Bacteria</taxon>
        <taxon>Bacillati</taxon>
        <taxon>Actinomycetota</taxon>
        <taxon>Actinomycetes</taxon>
        <taxon>Kitasatosporales</taxon>
        <taxon>Streptomycetaceae</taxon>
        <taxon>Streptomyces</taxon>
    </lineage>
</organism>
<proteinExistence type="predicted"/>
<dbReference type="AlphaFoldDB" id="A0A1I2W044"/>
<accession>A0A1I2W044</accession>
<dbReference type="SUPFAM" id="SSF51905">
    <property type="entry name" value="FAD/NAD(P)-binding domain"/>
    <property type="match status" value="1"/>
</dbReference>
<name>A0A1I2W044_9ACTN</name>
<dbReference type="InterPro" id="IPR036188">
    <property type="entry name" value="FAD/NAD-bd_sf"/>
</dbReference>
<evidence type="ECO:0000313" key="3">
    <source>
        <dbReference type="Proteomes" id="UP000181942"/>
    </source>
</evidence>
<protein>
    <submittedName>
        <fullName evidence="2">FAD dependent oxidoreductase</fullName>
    </submittedName>
</protein>
<evidence type="ECO:0000256" key="1">
    <source>
        <dbReference type="SAM" id="MobiDB-lite"/>
    </source>
</evidence>
<dbReference type="Proteomes" id="UP000181942">
    <property type="component" value="Unassembled WGS sequence"/>
</dbReference>